<dbReference type="AlphaFoldDB" id="A0A0D8L6D9"/>
<evidence type="ECO:0000313" key="3">
    <source>
        <dbReference type="Proteomes" id="UP000032582"/>
    </source>
</evidence>
<accession>A0A0D8L6D9</accession>
<gene>
    <name evidence="2" type="ORF">UA45_18915</name>
</gene>
<dbReference type="SUPFAM" id="SSF89155">
    <property type="entry name" value="TorD-like"/>
    <property type="match status" value="1"/>
</dbReference>
<evidence type="ECO:0000313" key="2">
    <source>
        <dbReference type="EMBL" id="KJF76383.1"/>
    </source>
</evidence>
<organism evidence="2 3">
    <name type="scientific">Morganella morganii</name>
    <name type="common">Proteus morganii</name>
    <dbReference type="NCBI Taxonomy" id="582"/>
    <lineage>
        <taxon>Bacteria</taxon>
        <taxon>Pseudomonadati</taxon>
        <taxon>Pseudomonadota</taxon>
        <taxon>Gammaproteobacteria</taxon>
        <taxon>Enterobacterales</taxon>
        <taxon>Morganellaceae</taxon>
        <taxon>Morganella</taxon>
    </lineage>
</organism>
<name>A0A0D8L6D9_MORMO</name>
<dbReference type="Proteomes" id="UP000032582">
    <property type="component" value="Unassembled WGS sequence"/>
</dbReference>
<reference evidence="2 3" key="1">
    <citation type="submission" date="2015-02" db="EMBL/GenBank/DDBJ databases">
        <title>Whole genome shotgun sequencing of cultured foodborne pathogen.</title>
        <authorList>
            <person name="Timme R."/>
            <person name="Allard M.W."/>
            <person name="Strain E."/>
            <person name="Evans P.S."/>
            <person name="Brown E."/>
        </authorList>
    </citation>
    <scope>NUCLEOTIDE SEQUENCE [LARGE SCALE GENOMIC DNA]</scope>
    <source>
        <strain evidence="2 3">GCSL-TSO-24</strain>
    </source>
</reference>
<dbReference type="InterPro" id="IPR020945">
    <property type="entry name" value="DMSO/NO3_reduct_chaperone"/>
</dbReference>
<dbReference type="PANTHER" id="PTHR34227:SF12">
    <property type="entry name" value="CHAPERONE PROTEIN YCDY"/>
    <property type="match status" value="1"/>
</dbReference>
<evidence type="ECO:0000256" key="1">
    <source>
        <dbReference type="ARBA" id="ARBA00023186"/>
    </source>
</evidence>
<dbReference type="InterPro" id="IPR050289">
    <property type="entry name" value="TorD/DmsD_chaperones"/>
</dbReference>
<dbReference type="PATRIC" id="fig|582.24.peg.6041"/>
<proteinExistence type="predicted"/>
<sequence length="186" mass="20737">MNEFSLVCRLLGTLFNRAPADPVLAPVLTMIKQGQLKAHWPLEQDALLTRLAEHCDTAELAADYQQLFADGAVAQHRSDYTGEPESEVRQFLSERGMPLTDAVTDSFGSLLLAASWLEDQAQEDEVSAQTALFADYLLPWSDTFLGKVESHAQHGFYRTLAILTREALSALYEELTEDAEEDENDD</sequence>
<protein>
    <submittedName>
        <fullName evidence="2">Molecular chaperone</fullName>
    </submittedName>
</protein>
<dbReference type="InterPro" id="IPR026269">
    <property type="entry name" value="DmsD-type"/>
</dbReference>
<keyword evidence="1" id="KW-0143">Chaperone</keyword>
<dbReference type="InterPro" id="IPR036411">
    <property type="entry name" value="TorD-like_sf"/>
</dbReference>
<dbReference type="PANTHER" id="PTHR34227">
    <property type="entry name" value="CHAPERONE PROTEIN YCDY"/>
    <property type="match status" value="1"/>
</dbReference>
<dbReference type="Pfam" id="PF02613">
    <property type="entry name" value="Nitrate_red_del"/>
    <property type="match status" value="1"/>
</dbReference>
<dbReference type="EMBL" id="JZSH01000337">
    <property type="protein sequence ID" value="KJF76383.1"/>
    <property type="molecule type" value="Genomic_DNA"/>
</dbReference>
<dbReference type="PIRSF" id="PIRSF004690">
    <property type="entry name" value="DmsD"/>
    <property type="match status" value="1"/>
</dbReference>
<dbReference type="Gene3D" id="1.10.3480.10">
    <property type="entry name" value="TorD-like"/>
    <property type="match status" value="1"/>
</dbReference>
<comment type="caution">
    <text evidence="2">The sequence shown here is derived from an EMBL/GenBank/DDBJ whole genome shotgun (WGS) entry which is preliminary data.</text>
</comment>